<dbReference type="Proteomes" id="UP001454036">
    <property type="component" value="Unassembled WGS sequence"/>
</dbReference>
<dbReference type="PANTHER" id="PTHR47581:SF2">
    <property type="entry name" value="OS09G0431600 PROTEIN"/>
    <property type="match status" value="1"/>
</dbReference>
<evidence type="ECO:0000313" key="3">
    <source>
        <dbReference type="EMBL" id="GAA0160778.1"/>
    </source>
</evidence>
<dbReference type="EMBL" id="BAABME010003991">
    <property type="protein sequence ID" value="GAA0160778.1"/>
    <property type="molecule type" value="Genomic_DNA"/>
</dbReference>
<dbReference type="SUPFAM" id="SSF54631">
    <property type="entry name" value="CBS-domain pair"/>
    <property type="match status" value="1"/>
</dbReference>
<feature type="domain" description="CBS" evidence="2">
    <location>
        <begin position="197"/>
        <end position="265"/>
    </location>
</feature>
<keyword evidence="4" id="KW-1185">Reference proteome</keyword>
<dbReference type="Pfam" id="PF00571">
    <property type="entry name" value="CBS"/>
    <property type="match status" value="1"/>
</dbReference>
<protein>
    <recommendedName>
        <fullName evidence="2">CBS domain-containing protein</fullName>
    </recommendedName>
</protein>
<evidence type="ECO:0000259" key="2">
    <source>
        <dbReference type="PROSITE" id="PS51371"/>
    </source>
</evidence>
<keyword evidence="1" id="KW-0129">CBS domain</keyword>
<proteinExistence type="predicted"/>
<accession>A0AAV3QB22</accession>
<dbReference type="PROSITE" id="PS51371">
    <property type="entry name" value="CBS"/>
    <property type="match status" value="1"/>
</dbReference>
<dbReference type="AlphaFoldDB" id="A0AAV3QB22"/>
<gene>
    <name evidence="3" type="ORF">LIER_17254</name>
</gene>
<dbReference type="InterPro" id="IPR044781">
    <property type="entry name" value="At5g10690-like"/>
</dbReference>
<organism evidence="3 4">
    <name type="scientific">Lithospermum erythrorhizon</name>
    <name type="common">Purple gromwell</name>
    <name type="synonym">Lithospermum officinale var. erythrorhizon</name>
    <dbReference type="NCBI Taxonomy" id="34254"/>
    <lineage>
        <taxon>Eukaryota</taxon>
        <taxon>Viridiplantae</taxon>
        <taxon>Streptophyta</taxon>
        <taxon>Embryophyta</taxon>
        <taxon>Tracheophyta</taxon>
        <taxon>Spermatophyta</taxon>
        <taxon>Magnoliopsida</taxon>
        <taxon>eudicotyledons</taxon>
        <taxon>Gunneridae</taxon>
        <taxon>Pentapetalae</taxon>
        <taxon>asterids</taxon>
        <taxon>lamiids</taxon>
        <taxon>Boraginales</taxon>
        <taxon>Boraginaceae</taxon>
        <taxon>Boraginoideae</taxon>
        <taxon>Lithospermeae</taxon>
        <taxon>Lithospermum</taxon>
    </lineage>
</organism>
<name>A0AAV3QB22_LITER</name>
<dbReference type="InterPro" id="IPR046342">
    <property type="entry name" value="CBS_dom_sf"/>
</dbReference>
<dbReference type="InterPro" id="IPR000644">
    <property type="entry name" value="CBS_dom"/>
</dbReference>
<dbReference type="PANTHER" id="PTHR47581">
    <property type="entry name" value="OS09G0431600 PROTEIN"/>
    <property type="match status" value="1"/>
</dbReference>
<dbReference type="Gene3D" id="3.10.580.10">
    <property type="entry name" value="CBS-domain"/>
    <property type="match status" value="1"/>
</dbReference>
<evidence type="ECO:0000256" key="1">
    <source>
        <dbReference type="PROSITE-ProRule" id="PRU00703"/>
    </source>
</evidence>
<reference evidence="3 4" key="1">
    <citation type="submission" date="2024-01" db="EMBL/GenBank/DDBJ databases">
        <title>The complete chloroplast genome sequence of Lithospermum erythrorhizon: insights into the phylogenetic relationship among Boraginaceae species and the maternal lineages of purple gromwells.</title>
        <authorList>
            <person name="Okada T."/>
            <person name="Watanabe K."/>
        </authorList>
    </citation>
    <scope>NUCLEOTIDE SEQUENCE [LARGE SCALE GENOMIC DNA]</scope>
</reference>
<evidence type="ECO:0000313" key="4">
    <source>
        <dbReference type="Proteomes" id="UP001454036"/>
    </source>
</evidence>
<sequence length="277" mass="31353">MYLGALCVFGEIIKQSGRNPDLIPKPHLYLSFMRAFADRGDYYMVKHLHYRMWPESRGTISSNVQVEADHLLMEAALNQGQFDLAVASVRNIMEKWRKISWTSRGGMAVLRIEALLGFSTSLFSPHLLPEVSASDPIERFMMSFDDAQPLHANAKLEQVIMRFYKDPVVPITDTWGSCVGILHREDCNKLDAPLSDMMRSPPPWVKMSTSVGRVIDLMLAKKYKMIIIAKHGDLPGIFYGSSVRAVGVFTFEKLCKLTLPSSREMMDNHFTMSAESI</sequence>
<comment type="caution">
    <text evidence="3">The sequence shown here is derived from an EMBL/GenBank/DDBJ whole genome shotgun (WGS) entry which is preliminary data.</text>
</comment>